<name>A0A2T3KML2_9GAMM</name>
<gene>
    <name evidence="1" type="ORF">C9J27_03090</name>
</gene>
<sequence>MVCHFYKENSPQEFQLFKDENWIVADLSERGVNKFKKAPIVAFIYIDKLKGSISIKDAERLFAFILKDVLTTFKKTSLKKILKQGYSNEYATDQDILILS</sequence>
<reference evidence="1 2" key="1">
    <citation type="submission" date="2018-01" db="EMBL/GenBank/DDBJ databases">
        <title>Whole genome sequencing of Histamine producing bacteria.</title>
        <authorList>
            <person name="Butler K."/>
        </authorList>
    </citation>
    <scope>NUCLEOTIDE SEQUENCE [LARGE SCALE GENOMIC DNA]</scope>
    <source>
        <strain evidence="1 2">FS-7.2</strain>
    </source>
</reference>
<organism evidence="1 2">
    <name type="scientific">Photobacterium kishitanii</name>
    <dbReference type="NCBI Taxonomy" id="318456"/>
    <lineage>
        <taxon>Bacteria</taxon>
        <taxon>Pseudomonadati</taxon>
        <taxon>Pseudomonadota</taxon>
        <taxon>Gammaproteobacteria</taxon>
        <taxon>Vibrionales</taxon>
        <taxon>Vibrionaceae</taxon>
        <taxon>Photobacterium</taxon>
    </lineage>
</organism>
<protein>
    <submittedName>
        <fullName evidence="1">Uncharacterized protein</fullName>
    </submittedName>
</protein>
<evidence type="ECO:0000313" key="1">
    <source>
        <dbReference type="EMBL" id="PSV01028.1"/>
    </source>
</evidence>
<dbReference type="Proteomes" id="UP000241426">
    <property type="component" value="Unassembled WGS sequence"/>
</dbReference>
<dbReference type="EMBL" id="PYNF01000002">
    <property type="protein sequence ID" value="PSV01028.1"/>
    <property type="molecule type" value="Genomic_DNA"/>
</dbReference>
<proteinExistence type="predicted"/>
<accession>A0A2T3KML2</accession>
<dbReference type="AlphaFoldDB" id="A0A2T3KML2"/>
<comment type="caution">
    <text evidence="1">The sequence shown here is derived from an EMBL/GenBank/DDBJ whole genome shotgun (WGS) entry which is preliminary data.</text>
</comment>
<evidence type="ECO:0000313" key="2">
    <source>
        <dbReference type="Proteomes" id="UP000241426"/>
    </source>
</evidence>